<evidence type="ECO:0000256" key="5">
    <source>
        <dbReference type="ARBA" id="ARBA00023012"/>
    </source>
</evidence>
<proteinExistence type="predicted"/>
<evidence type="ECO:0000313" key="8">
    <source>
        <dbReference type="EMBL" id="MBV7256317.1"/>
    </source>
</evidence>
<evidence type="ECO:0000313" key="9">
    <source>
        <dbReference type="Proteomes" id="UP000722336"/>
    </source>
</evidence>
<dbReference type="EMBL" id="JAGSPA010000002">
    <property type="protein sequence ID" value="MBV7256317.1"/>
    <property type="molecule type" value="Genomic_DNA"/>
</dbReference>
<dbReference type="EC" id="2.7.13.3" evidence="2"/>
<dbReference type="Pfam" id="PF00512">
    <property type="entry name" value="HisKA"/>
    <property type="match status" value="1"/>
</dbReference>
<dbReference type="PANTHER" id="PTHR43711">
    <property type="entry name" value="TWO-COMPONENT HISTIDINE KINASE"/>
    <property type="match status" value="1"/>
</dbReference>
<comment type="caution">
    <text evidence="8">The sequence shown here is derived from an EMBL/GenBank/DDBJ whole genome shotgun (WGS) entry which is preliminary data.</text>
</comment>
<evidence type="ECO:0000256" key="1">
    <source>
        <dbReference type="ARBA" id="ARBA00000085"/>
    </source>
</evidence>
<dbReference type="Proteomes" id="UP000722336">
    <property type="component" value="Unassembled WGS sequence"/>
</dbReference>
<feature type="transmembrane region" description="Helical" evidence="6">
    <location>
        <begin position="67"/>
        <end position="85"/>
    </location>
</feature>
<protein>
    <recommendedName>
        <fullName evidence="2">histidine kinase</fullName>
        <ecNumber evidence="2">2.7.13.3</ecNumber>
    </recommendedName>
</protein>
<sequence>MTDQGSKRHMTLGLSRLSAMDPDGPFGPRAFAEMYSLQSVNNIVIVLLSLVGALIITWGHIPGRLELVWFGVFALLLSVQIFRRIKVNSKQLTEARARRLLRNTTSKTLLAGIMWGITALAVPYLPGPGKVALPLIALSLAVASTTTLSAVPKAAIAFIIPVVLSYVTVFAAIGNTDYFVLVFLSFAFLGAILVGIGINAGALRASLQARSEAQKSKDELARSQALWTEFSRSAEAFALYDGNGTILLWNEAYRRLLGVKALRAGAKWVDIDTANREALPEDAILRQGGPVSETYSRTFPLDDRWFRSTIGPVATDHVAIYHVDISNLKTNEDRLLTLQKDLVAARDRAEAASAAKTDFLAKMSHELRTPLNAVIGFSDLMVQDYDRDRVDPRRHMGYARIISDSGQHLLSIVNDLLDLARIETGQISLQETEVDLSKMMRSARLLIEGRSSDTRIRFAEEGLDKVIVACADRRLLRQTVLNLIENAAKFSNEHPEVTLRLEHRADGGADISVIDNGVGIPEDMLEAVQEPFVQAESSETRQYGGVGLGLSLVREFAQLHGGSLTLTRPAEGGTIATVDLPASRILTAAG</sequence>
<feature type="transmembrane region" description="Helical" evidence="6">
    <location>
        <begin position="43"/>
        <end position="61"/>
    </location>
</feature>
<dbReference type="InterPro" id="IPR003594">
    <property type="entry name" value="HATPase_dom"/>
</dbReference>
<keyword evidence="4" id="KW-0418">Kinase</keyword>
<dbReference type="SMART" id="SM00387">
    <property type="entry name" value="HATPase_c"/>
    <property type="match status" value="1"/>
</dbReference>
<feature type="domain" description="Histidine kinase" evidence="7">
    <location>
        <begin position="362"/>
        <end position="584"/>
    </location>
</feature>
<dbReference type="PANTHER" id="PTHR43711:SF31">
    <property type="entry name" value="HISTIDINE KINASE"/>
    <property type="match status" value="1"/>
</dbReference>
<evidence type="ECO:0000256" key="3">
    <source>
        <dbReference type="ARBA" id="ARBA00022679"/>
    </source>
</evidence>
<keyword evidence="6" id="KW-0472">Membrane</keyword>
<feature type="transmembrane region" description="Helical" evidence="6">
    <location>
        <begin position="155"/>
        <end position="173"/>
    </location>
</feature>
<evidence type="ECO:0000259" key="7">
    <source>
        <dbReference type="PROSITE" id="PS50109"/>
    </source>
</evidence>
<keyword evidence="9" id="KW-1185">Reference proteome</keyword>
<comment type="catalytic activity">
    <reaction evidence="1">
        <text>ATP + protein L-histidine = ADP + protein N-phospho-L-histidine.</text>
        <dbReference type="EC" id="2.7.13.3"/>
    </reaction>
</comment>
<organism evidence="8 9">
    <name type="scientific">Pacificimonas pallii</name>
    <dbReference type="NCBI Taxonomy" id="2827236"/>
    <lineage>
        <taxon>Bacteria</taxon>
        <taxon>Pseudomonadati</taxon>
        <taxon>Pseudomonadota</taxon>
        <taxon>Alphaproteobacteria</taxon>
        <taxon>Sphingomonadales</taxon>
        <taxon>Sphingosinicellaceae</taxon>
        <taxon>Pacificimonas</taxon>
    </lineage>
</organism>
<dbReference type="InterPro" id="IPR005467">
    <property type="entry name" value="His_kinase_dom"/>
</dbReference>
<dbReference type="CDD" id="cd00082">
    <property type="entry name" value="HisKA"/>
    <property type="match status" value="1"/>
</dbReference>
<evidence type="ECO:0000256" key="6">
    <source>
        <dbReference type="SAM" id="Phobius"/>
    </source>
</evidence>
<accession>A0ABS6SD33</accession>
<dbReference type="RefSeq" id="WP_218444907.1">
    <property type="nucleotide sequence ID" value="NZ_JAGSPA010000002.1"/>
</dbReference>
<dbReference type="SMART" id="SM00388">
    <property type="entry name" value="HisKA"/>
    <property type="match status" value="1"/>
</dbReference>
<dbReference type="PROSITE" id="PS50109">
    <property type="entry name" value="HIS_KIN"/>
    <property type="match status" value="1"/>
</dbReference>
<keyword evidence="6" id="KW-1133">Transmembrane helix</keyword>
<keyword evidence="5" id="KW-0902">Two-component regulatory system</keyword>
<dbReference type="InterPro" id="IPR003661">
    <property type="entry name" value="HisK_dim/P_dom"/>
</dbReference>
<evidence type="ECO:0000256" key="2">
    <source>
        <dbReference type="ARBA" id="ARBA00012438"/>
    </source>
</evidence>
<keyword evidence="3" id="KW-0808">Transferase</keyword>
<reference evidence="8 9" key="1">
    <citation type="submission" date="2021-04" db="EMBL/GenBank/DDBJ databases">
        <authorList>
            <person name="Pira H."/>
            <person name="Risdian C."/>
            <person name="Wink J."/>
        </authorList>
    </citation>
    <scope>NUCLEOTIDE SEQUENCE [LARGE SCALE GENOMIC DNA]</scope>
    <source>
        <strain evidence="8 9">WHA3</strain>
    </source>
</reference>
<evidence type="ECO:0000256" key="4">
    <source>
        <dbReference type="ARBA" id="ARBA00022777"/>
    </source>
</evidence>
<feature type="transmembrane region" description="Helical" evidence="6">
    <location>
        <begin position="106"/>
        <end position="125"/>
    </location>
</feature>
<name>A0ABS6SD33_9SPHN</name>
<dbReference type="InterPro" id="IPR050736">
    <property type="entry name" value="Sensor_HK_Regulatory"/>
</dbReference>
<dbReference type="Pfam" id="PF02518">
    <property type="entry name" value="HATPase_c"/>
    <property type="match status" value="1"/>
</dbReference>
<feature type="transmembrane region" description="Helical" evidence="6">
    <location>
        <begin position="179"/>
        <end position="202"/>
    </location>
</feature>
<gene>
    <name evidence="8" type="ORF">KCG44_05900</name>
</gene>
<keyword evidence="6" id="KW-0812">Transmembrane</keyword>